<evidence type="ECO:0000256" key="6">
    <source>
        <dbReference type="ARBA" id="ARBA00023136"/>
    </source>
</evidence>
<evidence type="ECO:0000256" key="3">
    <source>
        <dbReference type="ARBA" id="ARBA00022475"/>
    </source>
</evidence>
<dbReference type="InterPro" id="IPR005828">
    <property type="entry name" value="MFS_sugar_transport-like"/>
</dbReference>
<keyword evidence="2" id="KW-0813">Transport</keyword>
<keyword evidence="10" id="KW-1185">Reference proteome</keyword>
<dbReference type="Pfam" id="PF07690">
    <property type="entry name" value="MFS_1"/>
    <property type="match status" value="1"/>
</dbReference>
<dbReference type="Pfam" id="PF00083">
    <property type="entry name" value="Sugar_tr"/>
    <property type="match status" value="1"/>
</dbReference>
<feature type="transmembrane region" description="Helical" evidence="7">
    <location>
        <begin position="102"/>
        <end position="125"/>
    </location>
</feature>
<evidence type="ECO:0000256" key="4">
    <source>
        <dbReference type="ARBA" id="ARBA00022692"/>
    </source>
</evidence>
<proteinExistence type="predicted"/>
<dbReference type="RefSeq" id="WP_113744366.1">
    <property type="nucleotide sequence ID" value="NZ_UAPV01000001.1"/>
</dbReference>
<dbReference type="GO" id="GO:0005886">
    <property type="term" value="C:plasma membrane"/>
    <property type="evidence" value="ECO:0007669"/>
    <property type="project" value="UniProtKB-SubCell"/>
</dbReference>
<keyword evidence="4 7" id="KW-0812">Transmembrane</keyword>
<dbReference type="SUPFAM" id="SSF103473">
    <property type="entry name" value="MFS general substrate transporter"/>
    <property type="match status" value="1"/>
</dbReference>
<dbReference type="Proteomes" id="UP000250086">
    <property type="component" value="Unassembled WGS sequence"/>
</dbReference>
<evidence type="ECO:0000313" key="10">
    <source>
        <dbReference type="Proteomes" id="UP000250086"/>
    </source>
</evidence>
<dbReference type="PRINTS" id="PR01035">
    <property type="entry name" value="TCRTETA"/>
</dbReference>
<evidence type="ECO:0000313" key="9">
    <source>
        <dbReference type="EMBL" id="SPT70271.1"/>
    </source>
</evidence>
<organism evidence="9 10">
    <name type="scientific">Anaerobiospirillum thomasii</name>
    <dbReference type="NCBI Taxonomy" id="179995"/>
    <lineage>
        <taxon>Bacteria</taxon>
        <taxon>Pseudomonadati</taxon>
        <taxon>Pseudomonadota</taxon>
        <taxon>Gammaproteobacteria</taxon>
        <taxon>Aeromonadales</taxon>
        <taxon>Succinivibrionaceae</taxon>
        <taxon>Anaerobiospirillum</taxon>
    </lineage>
</organism>
<dbReference type="GO" id="GO:0022857">
    <property type="term" value="F:transmembrane transporter activity"/>
    <property type="evidence" value="ECO:0007669"/>
    <property type="project" value="InterPro"/>
</dbReference>
<reference evidence="9 10" key="1">
    <citation type="submission" date="2018-06" db="EMBL/GenBank/DDBJ databases">
        <authorList>
            <consortium name="Pathogen Informatics"/>
            <person name="Doyle S."/>
        </authorList>
    </citation>
    <scope>NUCLEOTIDE SEQUENCE [LARGE SCALE GENOMIC DNA]</scope>
    <source>
        <strain evidence="9 10">NCTC13093</strain>
    </source>
</reference>
<dbReference type="InterPro" id="IPR036259">
    <property type="entry name" value="MFS_trans_sf"/>
</dbReference>
<feature type="transmembrane region" description="Helical" evidence="7">
    <location>
        <begin position="166"/>
        <end position="184"/>
    </location>
</feature>
<dbReference type="InterPro" id="IPR001958">
    <property type="entry name" value="Tet-R_TetA/multi-R_MdtG-like"/>
</dbReference>
<dbReference type="EMBL" id="UAPV01000001">
    <property type="protein sequence ID" value="SPT70271.1"/>
    <property type="molecule type" value="Genomic_DNA"/>
</dbReference>
<feature type="transmembrane region" description="Helical" evidence="7">
    <location>
        <begin position="367"/>
        <end position="387"/>
    </location>
</feature>
<dbReference type="InterPro" id="IPR020846">
    <property type="entry name" value="MFS_dom"/>
</dbReference>
<protein>
    <submittedName>
        <fullName evidence="9">Bacillibactin exporter</fullName>
    </submittedName>
</protein>
<keyword evidence="3" id="KW-1003">Cell membrane</keyword>
<dbReference type="PANTHER" id="PTHR43414:SF6">
    <property type="entry name" value="MULTIDRUG RESISTANCE PROTEIN MDTG"/>
    <property type="match status" value="1"/>
</dbReference>
<keyword evidence="5 7" id="KW-1133">Transmembrane helix</keyword>
<keyword evidence="6 7" id="KW-0472">Membrane</keyword>
<feature type="domain" description="Major facilitator superfamily (MFS) profile" evidence="8">
    <location>
        <begin position="6"/>
        <end position="392"/>
    </location>
</feature>
<dbReference type="PANTHER" id="PTHR43414">
    <property type="entry name" value="MULTIDRUG RESISTANCE PROTEIN MDTG"/>
    <property type="match status" value="1"/>
</dbReference>
<feature type="transmembrane region" description="Helical" evidence="7">
    <location>
        <begin position="77"/>
        <end position="96"/>
    </location>
</feature>
<dbReference type="InterPro" id="IPR011701">
    <property type="entry name" value="MFS"/>
</dbReference>
<feature type="transmembrane region" description="Helical" evidence="7">
    <location>
        <begin position="339"/>
        <end position="361"/>
    </location>
</feature>
<feature type="transmembrane region" description="Helical" evidence="7">
    <location>
        <begin position="302"/>
        <end position="327"/>
    </location>
</feature>
<dbReference type="PROSITE" id="PS50850">
    <property type="entry name" value="MFS"/>
    <property type="match status" value="1"/>
</dbReference>
<feature type="transmembrane region" description="Helical" evidence="7">
    <location>
        <begin position="43"/>
        <end position="65"/>
    </location>
</feature>
<sequence>MSWKVVLSILTCNVVLMSASYTMLIPFLPVYLQNELKTPDESLNLWSGAIFAITFAVSAVMSPLWGRLADKKGRKLMVLRSGFLIGLTYALGAIVTTPLQLFLVRVLQGFAAGMWPASLALMSAYTPSSKIGMSMGVMQSANICGGIVGPLFGGLLAQYFGMRSTFVIASSTIFFITLITLLFIKEPPRESESKSSSTEKSGSMAMLKNKGIRLILISCGLTQMVILLLQPIMTLYIGTLSHNSENILLFSGLVFSLSGIAGAIAAPIWGRRGQAIGFYKTIVISFICAGVIIGLQSLPQTLLPFAILQFAAGLGFSGIFPSANAMLVNHTPGNMRGTAFGLLFAAQQVGGAVGPLIGGVIATFMELNYIFLISGLILATIGFNFMLSAPVTLRYKKVEDIDPSILAKNKDQHDEYRKNDPNAYVEKVKEQILEEINRELETKDKISSDKVITESSAALEQSLKADAQDAQKIQNDSKS</sequence>
<feature type="transmembrane region" description="Helical" evidence="7">
    <location>
        <begin position="277"/>
        <end position="296"/>
    </location>
</feature>
<name>A0A2X0WXL8_9GAMM</name>
<evidence type="ECO:0000256" key="2">
    <source>
        <dbReference type="ARBA" id="ARBA00022448"/>
    </source>
</evidence>
<evidence type="ECO:0000259" key="8">
    <source>
        <dbReference type="PROSITE" id="PS50850"/>
    </source>
</evidence>
<comment type="subcellular location">
    <subcellularLocation>
        <location evidence="1">Cell membrane</location>
        <topology evidence="1">Multi-pass membrane protein</topology>
    </subcellularLocation>
</comment>
<feature type="transmembrane region" description="Helical" evidence="7">
    <location>
        <begin position="249"/>
        <end position="270"/>
    </location>
</feature>
<feature type="transmembrane region" description="Helical" evidence="7">
    <location>
        <begin position="214"/>
        <end position="237"/>
    </location>
</feature>
<feature type="transmembrane region" description="Helical" evidence="7">
    <location>
        <begin position="7"/>
        <end position="31"/>
    </location>
</feature>
<gene>
    <name evidence="9" type="primary">ymfD</name>
    <name evidence="9" type="ORF">NCTC13093_01680</name>
</gene>
<feature type="transmembrane region" description="Helical" evidence="7">
    <location>
        <begin position="137"/>
        <end position="160"/>
    </location>
</feature>
<evidence type="ECO:0000256" key="7">
    <source>
        <dbReference type="SAM" id="Phobius"/>
    </source>
</evidence>
<accession>A0A2X0WXL8</accession>
<dbReference type="Gene3D" id="1.20.1250.20">
    <property type="entry name" value="MFS general substrate transporter like domains"/>
    <property type="match status" value="1"/>
</dbReference>
<dbReference type="AlphaFoldDB" id="A0A2X0WXL8"/>
<evidence type="ECO:0000256" key="1">
    <source>
        <dbReference type="ARBA" id="ARBA00004651"/>
    </source>
</evidence>
<evidence type="ECO:0000256" key="5">
    <source>
        <dbReference type="ARBA" id="ARBA00022989"/>
    </source>
</evidence>